<reference evidence="3 4" key="1">
    <citation type="submission" date="2021-07" db="EMBL/GenBank/DDBJ databases">
        <title>Genome data of Colletotrichum spaethianum.</title>
        <authorList>
            <person name="Utami Y.D."/>
            <person name="Hiruma K."/>
        </authorList>
    </citation>
    <scope>NUCLEOTIDE SEQUENCE [LARGE SCALE GENOMIC DNA]</scope>
    <source>
        <strain evidence="3 4">MAFF 242679</strain>
    </source>
</reference>
<feature type="chain" id="PRO_5041270807" description="LITAF domain-containing protein" evidence="1">
    <location>
        <begin position="36"/>
        <end position="92"/>
    </location>
</feature>
<keyword evidence="4" id="KW-1185">Reference proteome</keyword>
<name>A0AA37GB00_9PEZI</name>
<feature type="domain" description="LITAF" evidence="2">
    <location>
        <begin position="16"/>
        <end position="55"/>
    </location>
</feature>
<protein>
    <recommendedName>
        <fullName evidence="2">LITAF domain-containing protein</fullName>
    </recommendedName>
</protein>
<evidence type="ECO:0000313" key="4">
    <source>
        <dbReference type="Proteomes" id="UP001055172"/>
    </source>
</evidence>
<evidence type="ECO:0000259" key="2">
    <source>
        <dbReference type="Pfam" id="PF10601"/>
    </source>
</evidence>
<evidence type="ECO:0000313" key="3">
    <source>
        <dbReference type="EMBL" id="GJC77581.1"/>
    </source>
</evidence>
<dbReference type="Proteomes" id="UP001055172">
    <property type="component" value="Unassembled WGS sequence"/>
</dbReference>
<comment type="caution">
    <text evidence="3">The sequence shown here is derived from an EMBL/GenBank/DDBJ whole genome shotgun (WGS) entry which is preliminary data.</text>
</comment>
<keyword evidence="1" id="KW-0732">Signal</keyword>
<accession>A0AA37GB00</accession>
<evidence type="ECO:0000256" key="1">
    <source>
        <dbReference type="SAM" id="SignalP"/>
    </source>
</evidence>
<sequence>MSKEGTGMQVMVSSRLAGALCCLLCVCLTCVPCLAGWCEDTHYSCSNCHKKVATRPYDGPIEVFGPQPHGVVPSQYQPVAPPVAEKQQNAQA</sequence>
<dbReference type="InterPro" id="IPR006629">
    <property type="entry name" value="LITAF"/>
</dbReference>
<dbReference type="EMBL" id="BPPX01000001">
    <property type="protein sequence ID" value="GJC77581.1"/>
    <property type="molecule type" value="Genomic_DNA"/>
</dbReference>
<dbReference type="AlphaFoldDB" id="A0AA37GB00"/>
<gene>
    <name evidence="3" type="ORF">ColLi_00419</name>
</gene>
<organism evidence="3 4">
    <name type="scientific">Colletotrichum liriopes</name>
    <dbReference type="NCBI Taxonomy" id="708192"/>
    <lineage>
        <taxon>Eukaryota</taxon>
        <taxon>Fungi</taxon>
        <taxon>Dikarya</taxon>
        <taxon>Ascomycota</taxon>
        <taxon>Pezizomycotina</taxon>
        <taxon>Sordariomycetes</taxon>
        <taxon>Hypocreomycetidae</taxon>
        <taxon>Glomerellales</taxon>
        <taxon>Glomerellaceae</taxon>
        <taxon>Colletotrichum</taxon>
        <taxon>Colletotrichum spaethianum species complex</taxon>
    </lineage>
</organism>
<proteinExistence type="predicted"/>
<dbReference type="Pfam" id="PF10601">
    <property type="entry name" value="zf-LITAF-like"/>
    <property type="match status" value="1"/>
</dbReference>
<feature type="signal peptide" evidence="1">
    <location>
        <begin position="1"/>
        <end position="35"/>
    </location>
</feature>